<dbReference type="PANTHER" id="PTHR47771:SF14">
    <property type="entry name" value="RH73259P"/>
    <property type="match status" value="1"/>
</dbReference>
<protein>
    <submittedName>
        <fullName evidence="2">Uncharacterized protein</fullName>
    </submittedName>
</protein>
<gene>
    <name evidence="2" type="ORF">EEDITHA_LOCUS13932</name>
</gene>
<evidence type="ECO:0000313" key="2">
    <source>
        <dbReference type="EMBL" id="CAH2098858.1"/>
    </source>
</evidence>
<dbReference type="Proteomes" id="UP001153954">
    <property type="component" value="Unassembled WGS sequence"/>
</dbReference>
<name>A0AAU9UI74_EUPED</name>
<keyword evidence="3" id="KW-1185">Reference proteome</keyword>
<accession>A0AAU9UI74</accession>
<evidence type="ECO:0000256" key="1">
    <source>
        <dbReference type="SAM" id="MobiDB-lite"/>
    </source>
</evidence>
<dbReference type="AlphaFoldDB" id="A0AAU9UI74"/>
<feature type="compositionally biased region" description="Low complexity" evidence="1">
    <location>
        <begin position="563"/>
        <end position="581"/>
    </location>
</feature>
<organism evidence="2 3">
    <name type="scientific">Euphydryas editha</name>
    <name type="common">Edith's checkerspot</name>
    <dbReference type="NCBI Taxonomy" id="104508"/>
    <lineage>
        <taxon>Eukaryota</taxon>
        <taxon>Metazoa</taxon>
        <taxon>Ecdysozoa</taxon>
        <taxon>Arthropoda</taxon>
        <taxon>Hexapoda</taxon>
        <taxon>Insecta</taxon>
        <taxon>Pterygota</taxon>
        <taxon>Neoptera</taxon>
        <taxon>Endopterygota</taxon>
        <taxon>Lepidoptera</taxon>
        <taxon>Glossata</taxon>
        <taxon>Ditrysia</taxon>
        <taxon>Papilionoidea</taxon>
        <taxon>Nymphalidae</taxon>
        <taxon>Nymphalinae</taxon>
        <taxon>Euphydryas</taxon>
    </lineage>
</organism>
<dbReference type="PANTHER" id="PTHR47771">
    <property type="entry name" value="LD27203P-RELATED"/>
    <property type="match status" value="1"/>
</dbReference>
<dbReference type="EMBL" id="CAKOGL010000020">
    <property type="protein sequence ID" value="CAH2098858.1"/>
    <property type="molecule type" value="Genomic_DNA"/>
</dbReference>
<reference evidence="2" key="1">
    <citation type="submission" date="2022-03" db="EMBL/GenBank/DDBJ databases">
        <authorList>
            <person name="Tunstrom K."/>
        </authorList>
    </citation>
    <scope>NUCLEOTIDE SEQUENCE</scope>
</reference>
<proteinExistence type="predicted"/>
<feature type="region of interest" description="Disordered" evidence="1">
    <location>
        <begin position="158"/>
        <end position="191"/>
    </location>
</feature>
<evidence type="ECO:0000313" key="3">
    <source>
        <dbReference type="Proteomes" id="UP001153954"/>
    </source>
</evidence>
<sequence>MSQDSPVLNNLDGSRAQWGWQMSQAGPGTVGHYFVKLPEAEQQVRYIADGSGYHGAIAVTTNDQQHVHTANFALGERAVELNAQVPSIYQNVALNRTQLNSNGNQQAQTPVDIYLLQQQYPQGQFLQIVPSSPQNFVQISPVPNFYYTDSGPQQIYYSGKVDHSSNNNKDSLGNKDETTPSNDEGNDEIIETKENGPVVRVFKDHKCSNDDHLNNQEYANNLQKTPDVIAEVPNFKERNIHGNFGTRDFGNKKTYQVESNYKIDPSARSERFYYSTEISHPTTVNPISYTGHEGISRLVASTQDLISNEDLLRINHAAERIVNSHTDDIIKPRRNSNTRRLNYYNHVDTPRQRLTVSAKYGNIDDGERNQPQNGREQTYETTNEYRFTSPIVVEDTNYGDYKQQIVNNLMSTMVPYIENGYEIVDVRNNLGENNTYTEENKSEENLVNITPRPVSQNYLAPITVALRLLNSNNTDLFNTVDDHDTSDSEFISNTVESPRRGKHDKTIVEIQESIPVEITHINDVEYHEYLDEGRSNKNNPMGLMSSLYYKYLESLDAAKSTDNNYHNTNNQQNNNEESNNNHSKDTESNENIETEVQAQASSDNRDSYTNYYDTHNKLIQPIIIEKQVPVPAYVDRFIEKRVPYPEPVEVVKQVPVDRPVPVPVHYQTIVEKPVEVTRYVDKPYPVEVLKPYPVEVRVPYPVEHKVYVDRPVHVPYPIEKVVEKQLIRPVPVPTPVGIQVPIEKQVLYPVPVETPVPVAVPVEKPVPVEKIVEKEVPVPYPVEKKVPYPVRHEVKVPVPYPVEKRVPYPVEKIVEKPVTITKFVEKQIKVPVPHPVRVEVPRPYPVERIVEKKVPYPVHIDRIVEKKIPVQIPYPVKTVVEKIVEKPVVVTKYIEKPYPVEKRVPYPVEKIVERKVPYPVHIPVEIKVPYPVERDQTHAHQSEPYRFEKVEPTTLYSYGITQEALSNVANYLRYQQEQYQQPIPNYVKSDIDSYSTQQQAESQRNYQIQLANAQLLKNVQNATPVQTTRWGNQYASSYNYLNSTADNRQITNNNIQDNSKYYGPPPLKNYNDQWEKNKEYTERIRRTERMPKLSNLRIEYGGFKPPLIPSTEIDLNGIPINKKE</sequence>
<feature type="region of interest" description="Disordered" evidence="1">
    <location>
        <begin position="560"/>
        <end position="590"/>
    </location>
</feature>
<comment type="caution">
    <text evidence="2">The sequence shown here is derived from an EMBL/GenBank/DDBJ whole genome shotgun (WGS) entry which is preliminary data.</text>
</comment>